<reference evidence="1" key="1">
    <citation type="journal article" date="2012" name="PLoS Negl. Trop. Dis.">
        <title>A systematically improved high quality genome and transcriptome of the human blood fluke Schistosoma mansoni.</title>
        <authorList>
            <person name="Protasio A.V."/>
            <person name="Tsai I.J."/>
            <person name="Babbage A."/>
            <person name="Nichol S."/>
            <person name="Hunt M."/>
            <person name="Aslett M.A."/>
            <person name="De Silva N."/>
            <person name="Velarde G.S."/>
            <person name="Anderson T.J."/>
            <person name="Clark R.C."/>
            <person name="Davidson C."/>
            <person name="Dillon G.P."/>
            <person name="Holroyd N.E."/>
            <person name="LoVerde P.T."/>
            <person name="Lloyd C."/>
            <person name="McQuillan J."/>
            <person name="Oliveira G."/>
            <person name="Otto T.D."/>
            <person name="Parker-Manuel S.J."/>
            <person name="Quail M.A."/>
            <person name="Wilson R.A."/>
            <person name="Zerlotini A."/>
            <person name="Dunne D.W."/>
            <person name="Berriman M."/>
        </authorList>
    </citation>
    <scope>NUCLEOTIDE SEQUENCE [LARGE SCALE GENOMIC DNA]</scope>
    <source>
        <strain evidence="1">Puerto Rican</strain>
    </source>
</reference>
<name>A0A5K4F6Q3_SCHMA</name>
<dbReference type="Proteomes" id="UP000008854">
    <property type="component" value="Unassembled WGS sequence"/>
</dbReference>
<dbReference type="AlphaFoldDB" id="A0A5K4F6Q3"/>
<evidence type="ECO:0000313" key="1">
    <source>
        <dbReference type="Proteomes" id="UP000008854"/>
    </source>
</evidence>
<evidence type="ECO:0000313" key="2">
    <source>
        <dbReference type="WBParaSite" id="Smp_317560.1"/>
    </source>
</evidence>
<proteinExistence type="predicted"/>
<protein>
    <submittedName>
        <fullName evidence="2">Uncharacterized protein</fullName>
    </submittedName>
</protein>
<sequence length="60" mass="7351">MKFDYSEKSCHQLIPYNMKVVQEISQIIRWKYYDIAELNIELFKHKFLSEVLKVIIDNEK</sequence>
<keyword evidence="1" id="KW-1185">Reference proteome</keyword>
<dbReference type="WBParaSite" id="Smp_317560.1">
    <property type="protein sequence ID" value="Smp_317560.1"/>
    <property type="gene ID" value="Smp_317560"/>
</dbReference>
<accession>A0A5K4F6Q3</accession>
<reference evidence="2" key="2">
    <citation type="submission" date="2019-11" db="UniProtKB">
        <authorList>
            <consortium name="WormBaseParasite"/>
        </authorList>
    </citation>
    <scope>IDENTIFICATION</scope>
    <source>
        <strain evidence="2">Puerto Rican</strain>
    </source>
</reference>
<organism evidence="1 2">
    <name type="scientific">Schistosoma mansoni</name>
    <name type="common">Blood fluke</name>
    <dbReference type="NCBI Taxonomy" id="6183"/>
    <lineage>
        <taxon>Eukaryota</taxon>
        <taxon>Metazoa</taxon>
        <taxon>Spiralia</taxon>
        <taxon>Lophotrochozoa</taxon>
        <taxon>Platyhelminthes</taxon>
        <taxon>Trematoda</taxon>
        <taxon>Digenea</taxon>
        <taxon>Strigeidida</taxon>
        <taxon>Schistosomatoidea</taxon>
        <taxon>Schistosomatidae</taxon>
        <taxon>Schistosoma</taxon>
    </lineage>
</organism>
<dbReference type="InParanoid" id="A0A5K4F6Q3"/>